<keyword evidence="2" id="KW-0812">Transmembrane</keyword>
<feature type="compositionally biased region" description="Low complexity" evidence="1">
    <location>
        <begin position="27"/>
        <end position="37"/>
    </location>
</feature>
<dbReference type="GO" id="GO:0016301">
    <property type="term" value="F:kinase activity"/>
    <property type="evidence" value="ECO:0007669"/>
    <property type="project" value="UniProtKB-KW"/>
</dbReference>
<keyword evidence="2" id="KW-1133">Transmembrane helix</keyword>
<organism evidence="3 4">
    <name type="scientific">Actinomadura viridis</name>
    <dbReference type="NCBI Taxonomy" id="58110"/>
    <lineage>
        <taxon>Bacteria</taxon>
        <taxon>Bacillati</taxon>
        <taxon>Actinomycetota</taxon>
        <taxon>Actinomycetes</taxon>
        <taxon>Streptosporangiales</taxon>
        <taxon>Thermomonosporaceae</taxon>
        <taxon>Actinomadura</taxon>
    </lineage>
</organism>
<reference evidence="3" key="1">
    <citation type="submission" date="2020-11" db="EMBL/GenBank/DDBJ databases">
        <title>Sequencing the genomes of 1000 actinobacteria strains.</title>
        <authorList>
            <person name="Klenk H.-P."/>
        </authorList>
    </citation>
    <scope>NUCLEOTIDE SEQUENCE</scope>
    <source>
        <strain evidence="3">DSM 43175</strain>
    </source>
</reference>
<evidence type="ECO:0000313" key="4">
    <source>
        <dbReference type="Proteomes" id="UP000614047"/>
    </source>
</evidence>
<dbReference type="EMBL" id="JADOUA010000001">
    <property type="protein sequence ID" value="MBG6088877.1"/>
    <property type="molecule type" value="Genomic_DNA"/>
</dbReference>
<feature type="region of interest" description="Disordered" evidence="1">
    <location>
        <begin position="1"/>
        <end position="87"/>
    </location>
</feature>
<dbReference type="Proteomes" id="UP000614047">
    <property type="component" value="Unassembled WGS sequence"/>
</dbReference>
<evidence type="ECO:0000256" key="1">
    <source>
        <dbReference type="SAM" id="MobiDB-lite"/>
    </source>
</evidence>
<keyword evidence="2" id="KW-0472">Membrane</keyword>
<feature type="transmembrane region" description="Helical" evidence="2">
    <location>
        <begin position="89"/>
        <end position="109"/>
    </location>
</feature>
<feature type="compositionally biased region" description="Polar residues" evidence="1">
    <location>
        <begin position="1"/>
        <end position="21"/>
    </location>
</feature>
<accession>A0A931GJ77</accession>
<keyword evidence="3" id="KW-0418">Kinase</keyword>
<protein>
    <submittedName>
        <fullName evidence="3">C4-dicarboxylate-specific signal transduction histidine kinase</fullName>
    </submittedName>
</protein>
<keyword evidence="4" id="KW-1185">Reference proteome</keyword>
<gene>
    <name evidence="3" type="ORF">IW256_002990</name>
</gene>
<evidence type="ECO:0000313" key="3">
    <source>
        <dbReference type="EMBL" id="MBG6088877.1"/>
    </source>
</evidence>
<keyword evidence="3" id="KW-0808">Transferase</keyword>
<comment type="caution">
    <text evidence="3">The sequence shown here is derived from an EMBL/GenBank/DDBJ whole genome shotgun (WGS) entry which is preliminary data.</text>
</comment>
<proteinExistence type="predicted"/>
<evidence type="ECO:0000256" key="2">
    <source>
        <dbReference type="SAM" id="Phobius"/>
    </source>
</evidence>
<dbReference type="AlphaFoldDB" id="A0A931GJ77"/>
<dbReference type="RefSeq" id="WP_197011550.1">
    <property type="nucleotide sequence ID" value="NZ_BAABES010000005.1"/>
</dbReference>
<name>A0A931GJ77_9ACTN</name>
<sequence>MDNDPTKTTPETAEPSNNFSVPTGPHTTTDNSTAAATDRQDDTPTTGRPQQPARTLRSRARNLLRSARTAHQPGPADNDPSKPPAVRRAMPTAISLAAAATAAAMAWLWRRRVANRRRTRRQRAAQLARRTMARLRTRLPI</sequence>